<name>A0ABV8AW45_9BACI</name>
<keyword evidence="5 8" id="KW-0460">Magnesium</keyword>
<feature type="binding site" evidence="8">
    <location>
        <position position="20"/>
    </location>
    <ligand>
        <name>GTP</name>
        <dbReference type="ChEBI" id="CHEBI:37565"/>
    </ligand>
</feature>
<keyword evidence="6 8" id="KW-0342">GTP-binding</keyword>
<dbReference type="GO" id="GO:0061603">
    <property type="term" value="F:molybdenum cofactor guanylyltransferase activity"/>
    <property type="evidence" value="ECO:0007669"/>
    <property type="project" value="UniProtKB-EC"/>
</dbReference>
<protein>
    <recommendedName>
        <fullName evidence="8">Probable molybdenum cofactor guanylyltransferase</fullName>
        <shortName evidence="8">MoCo guanylyltransferase</shortName>
        <ecNumber evidence="8">2.7.7.77</ecNumber>
    </recommendedName>
    <alternativeName>
        <fullName evidence="8">GTP:molybdopterin guanylyltransferase</fullName>
    </alternativeName>
    <alternativeName>
        <fullName evidence="8">Mo-MPT guanylyltransferase</fullName>
    </alternativeName>
    <alternativeName>
        <fullName evidence="8">Molybdopterin guanylyltransferase</fullName>
    </alternativeName>
    <alternativeName>
        <fullName evidence="8">Molybdopterin-guanine dinucleotide synthase</fullName>
        <shortName evidence="8">MGD synthase</shortName>
    </alternativeName>
</protein>
<evidence type="ECO:0000256" key="2">
    <source>
        <dbReference type="ARBA" id="ARBA00022679"/>
    </source>
</evidence>
<evidence type="ECO:0000256" key="4">
    <source>
        <dbReference type="ARBA" id="ARBA00022741"/>
    </source>
</evidence>
<feature type="binding site" evidence="8">
    <location>
        <position position="99"/>
    </location>
    <ligand>
        <name>GTP</name>
        <dbReference type="ChEBI" id="CHEBI:37565"/>
    </ligand>
</feature>
<keyword evidence="11" id="KW-1185">Reference proteome</keyword>
<dbReference type="RefSeq" id="WP_377911435.1">
    <property type="nucleotide sequence ID" value="NZ_JBHRZT010000007.1"/>
</dbReference>
<dbReference type="SUPFAM" id="SSF53448">
    <property type="entry name" value="Nucleotide-diphospho-sugar transferases"/>
    <property type="match status" value="1"/>
</dbReference>
<keyword evidence="10" id="KW-0548">Nucleotidyltransferase</keyword>
<comment type="catalytic activity">
    <reaction evidence="8">
        <text>Mo-molybdopterin + GTP + H(+) = Mo-molybdopterin guanine dinucleotide + diphosphate</text>
        <dbReference type="Rhea" id="RHEA:34243"/>
        <dbReference type="ChEBI" id="CHEBI:15378"/>
        <dbReference type="ChEBI" id="CHEBI:33019"/>
        <dbReference type="ChEBI" id="CHEBI:37565"/>
        <dbReference type="ChEBI" id="CHEBI:71302"/>
        <dbReference type="ChEBI" id="CHEBI:71310"/>
        <dbReference type="EC" id="2.7.7.77"/>
    </reaction>
</comment>
<keyword evidence="7 8" id="KW-0501">Molybdenum cofactor biosynthesis</keyword>
<evidence type="ECO:0000313" key="11">
    <source>
        <dbReference type="Proteomes" id="UP001595752"/>
    </source>
</evidence>
<dbReference type="InterPro" id="IPR029044">
    <property type="entry name" value="Nucleotide-diphossugar_trans"/>
</dbReference>
<gene>
    <name evidence="8" type="primary">mobA</name>
    <name evidence="10" type="ORF">ACFOU2_01090</name>
</gene>
<evidence type="ECO:0000256" key="8">
    <source>
        <dbReference type="HAMAP-Rule" id="MF_00316"/>
    </source>
</evidence>
<dbReference type="PANTHER" id="PTHR19136:SF81">
    <property type="entry name" value="MOLYBDENUM COFACTOR GUANYLYLTRANSFERASE"/>
    <property type="match status" value="1"/>
</dbReference>
<feature type="binding site" evidence="8">
    <location>
        <begin position="8"/>
        <end position="10"/>
    </location>
    <ligand>
        <name>GTP</name>
        <dbReference type="ChEBI" id="CHEBI:37565"/>
    </ligand>
</feature>
<comment type="similarity">
    <text evidence="8">Belongs to the MobA family.</text>
</comment>
<dbReference type="HAMAP" id="MF_00316">
    <property type="entry name" value="MobA"/>
    <property type="match status" value="1"/>
</dbReference>
<evidence type="ECO:0000256" key="3">
    <source>
        <dbReference type="ARBA" id="ARBA00022723"/>
    </source>
</evidence>
<feature type="domain" description="MobA-like NTP transferase" evidence="9">
    <location>
        <begin position="5"/>
        <end position="162"/>
    </location>
</feature>
<comment type="caution">
    <text evidence="10">The sequence shown here is derived from an EMBL/GenBank/DDBJ whole genome shotgun (WGS) entry which is preliminary data.</text>
</comment>
<comment type="caution">
    <text evidence="8">Lacks conserved residue(s) required for the propagation of feature annotation.</text>
</comment>
<dbReference type="Proteomes" id="UP001595752">
    <property type="component" value="Unassembled WGS sequence"/>
</dbReference>
<feature type="binding site" evidence="8">
    <location>
        <position position="68"/>
    </location>
    <ligand>
        <name>GTP</name>
        <dbReference type="ChEBI" id="CHEBI:37565"/>
    </ligand>
</feature>
<keyword evidence="2 8" id="KW-0808">Transferase</keyword>
<comment type="function">
    <text evidence="8">Transfers a GMP moiety from GTP to Mo-molybdopterin (Mo-MPT) cofactor (Moco or molybdenum cofactor) to form Mo-molybdopterin guanine dinucleotide (Mo-MGD) cofactor.</text>
</comment>
<dbReference type="InterPro" id="IPR025877">
    <property type="entry name" value="MobA-like_NTP_Trfase"/>
</dbReference>
<evidence type="ECO:0000256" key="1">
    <source>
        <dbReference type="ARBA" id="ARBA00022490"/>
    </source>
</evidence>
<reference evidence="11" key="1">
    <citation type="journal article" date="2019" name="Int. J. Syst. Evol. Microbiol.">
        <title>The Global Catalogue of Microorganisms (GCM) 10K type strain sequencing project: providing services to taxonomists for standard genome sequencing and annotation.</title>
        <authorList>
            <consortium name="The Broad Institute Genomics Platform"/>
            <consortium name="The Broad Institute Genome Sequencing Center for Infectious Disease"/>
            <person name="Wu L."/>
            <person name="Ma J."/>
        </authorList>
    </citation>
    <scope>NUCLEOTIDE SEQUENCE [LARGE SCALE GENOMIC DNA]</scope>
    <source>
        <strain evidence="11">CCUG 61889</strain>
    </source>
</reference>
<dbReference type="EMBL" id="JBHRZT010000007">
    <property type="protein sequence ID" value="MFC3882193.1"/>
    <property type="molecule type" value="Genomic_DNA"/>
</dbReference>
<evidence type="ECO:0000256" key="6">
    <source>
        <dbReference type="ARBA" id="ARBA00023134"/>
    </source>
</evidence>
<evidence type="ECO:0000256" key="7">
    <source>
        <dbReference type="ARBA" id="ARBA00023150"/>
    </source>
</evidence>
<proteinExistence type="inferred from homology"/>
<feature type="binding site" evidence="8">
    <location>
        <position position="99"/>
    </location>
    <ligand>
        <name>Mg(2+)</name>
        <dbReference type="ChEBI" id="CHEBI:18420"/>
    </ligand>
</feature>
<keyword evidence="1 8" id="KW-0963">Cytoplasm</keyword>
<dbReference type="CDD" id="cd02503">
    <property type="entry name" value="MobA"/>
    <property type="match status" value="1"/>
</dbReference>
<dbReference type="Pfam" id="PF12804">
    <property type="entry name" value="NTP_transf_3"/>
    <property type="match status" value="1"/>
</dbReference>
<dbReference type="Gene3D" id="3.90.550.10">
    <property type="entry name" value="Spore Coat Polysaccharide Biosynthesis Protein SpsA, Chain A"/>
    <property type="match status" value="1"/>
</dbReference>
<evidence type="ECO:0000256" key="5">
    <source>
        <dbReference type="ARBA" id="ARBA00022842"/>
    </source>
</evidence>
<comment type="subcellular location">
    <subcellularLocation>
        <location evidence="8">Cytoplasm</location>
    </subcellularLocation>
</comment>
<sequence length="198" mass="22961">MNMIGILLAGGISRRFGKPKAFAIYKDQFFYERAKKALEPNTNKMMIVSHPDLTERFEQNGETHLAEDIGPFQGKGPMAGIYTVMKQYEGEWYVVIPCDTPRMTASVIERMKRFINEDVDAVIPVINGRFQPLIAIYHQRVQPILEELLIDGDYRMKSLLDRCRVQWVTEKDLQIDGKEFENINDQSAFQSLTHKKRM</sequence>
<dbReference type="PANTHER" id="PTHR19136">
    <property type="entry name" value="MOLYBDENUM COFACTOR GUANYLYLTRANSFERASE"/>
    <property type="match status" value="1"/>
</dbReference>
<accession>A0ABV8AW45</accession>
<evidence type="ECO:0000313" key="10">
    <source>
        <dbReference type="EMBL" id="MFC3882193.1"/>
    </source>
</evidence>
<dbReference type="InterPro" id="IPR013482">
    <property type="entry name" value="Molybde_CF_guanTrfase"/>
</dbReference>
<comment type="cofactor">
    <cofactor evidence="8">
        <name>Mg(2+)</name>
        <dbReference type="ChEBI" id="CHEBI:18420"/>
    </cofactor>
</comment>
<evidence type="ECO:0000259" key="9">
    <source>
        <dbReference type="Pfam" id="PF12804"/>
    </source>
</evidence>
<keyword evidence="3 8" id="KW-0479">Metal-binding</keyword>
<organism evidence="10 11">
    <name type="scientific">Bacillus songklensis</name>
    <dbReference type="NCBI Taxonomy" id="1069116"/>
    <lineage>
        <taxon>Bacteria</taxon>
        <taxon>Bacillati</taxon>
        <taxon>Bacillota</taxon>
        <taxon>Bacilli</taxon>
        <taxon>Bacillales</taxon>
        <taxon>Bacillaceae</taxon>
        <taxon>Bacillus</taxon>
    </lineage>
</organism>
<comment type="domain">
    <text evidence="8">The N-terminal domain determines nucleotide recognition and specific binding, while the C-terminal domain determines the specific binding to the target protein.</text>
</comment>
<keyword evidence="4 8" id="KW-0547">Nucleotide-binding</keyword>
<dbReference type="EC" id="2.7.7.77" evidence="8"/>